<evidence type="ECO:0000313" key="2">
    <source>
        <dbReference type="Proteomes" id="UP000000286"/>
    </source>
</evidence>
<gene>
    <name evidence="1" type="ORF">EC1118_1B15_4093g</name>
</gene>
<dbReference type="AlphaFoldDB" id="D3UEX9"/>
<dbReference type="HOGENOM" id="CLU_2063314_0_0_1"/>
<reference evidence="1 2" key="1">
    <citation type="journal article" date="2009" name="Proc. Natl. Acad. Sci. U.S.A.">
        <title>Eukaryote-to-eukaryote gene transfer events revealed by the genome sequence of the wine yeast Saccharomyces cerevisiae EC1118.</title>
        <authorList>
            <person name="Novo M."/>
            <person name="Bigey F."/>
            <person name="Beyne E."/>
            <person name="Galeote V."/>
            <person name="Gavory F."/>
            <person name="Mallet S."/>
            <person name="Cambot B."/>
            <person name="Legras J.L."/>
            <person name="Wincker P."/>
            <person name="Casaregola S."/>
            <person name="Dequin S."/>
        </authorList>
    </citation>
    <scope>NUCLEOTIDE SEQUENCE [LARGE SCALE GENOMIC DNA]</scope>
    <source>
        <strain evidence="2">Lalvin EC1118 / Prise de mousse</strain>
    </source>
</reference>
<dbReference type="EMBL" id="FN393060">
    <property type="protein sequence ID" value="CBK39309.1"/>
    <property type="molecule type" value="Genomic_DNA"/>
</dbReference>
<protein>
    <submittedName>
        <fullName evidence="1">EC1118_1B15_4093p</fullName>
    </submittedName>
</protein>
<dbReference type="Proteomes" id="UP000000286">
    <property type="component" value="Chromosome II"/>
</dbReference>
<name>D3UEX9_YEAS8</name>
<evidence type="ECO:0000313" key="1">
    <source>
        <dbReference type="EMBL" id="CBK39309.1"/>
    </source>
</evidence>
<sequence length="119" mass="12749">MFILAEVSDFILDIVAPLCPTISEACLTKHSIRKCTSEGTLSGESWSLSKWLSASFRATRLISASSCSSLVSSPFFLLSVLGETSTVVGVVVIDGFVVSVDIIELKSITERLFNAALDD</sequence>
<organism evidence="1 2">
    <name type="scientific">Saccharomyces cerevisiae (strain Lalvin EC1118 / Prise de mousse)</name>
    <name type="common">Baker's yeast</name>
    <dbReference type="NCBI Taxonomy" id="643680"/>
    <lineage>
        <taxon>Eukaryota</taxon>
        <taxon>Fungi</taxon>
        <taxon>Dikarya</taxon>
        <taxon>Ascomycota</taxon>
        <taxon>Saccharomycotina</taxon>
        <taxon>Saccharomycetes</taxon>
        <taxon>Saccharomycetales</taxon>
        <taxon>Saccharomycetaceae</taxon>
        <taxon>Saccharomyces</taxon>
    </lineage>
</organism>
<proteinExistence type="predicted"/>
<accession>D3UEX9</accession>